<reference evidence="8 9" key="1">
    <citation type="submission" date="2024-06" db="EMBL/GenBank/DDBJ databases">
        <title>Caproicibacterium argilliputei sp. nov, a novel caproic acid producing anaerobic bacterium isolated from pit mud.</title>
        <authorList>
            <person name="Xia S."/>
        </authorList>
    </citation>
    <scope>NUCLEOTIDE SEQUENCE [LARGE SCALE GENOMIC DNA]</scope>
    <source>
        <strain evidence="8 9">ZCY20-5</strain>
    </source>
</reference>
<evidence type="ECO:0000313" key="9">
    <source>
        <dbReference type="Proteomes" id="UP001300604"/>
    </source>
</evidence>
<dbReference type="CDD" id="cd00215">
    <property type="entry name" value="PTS_IIA_lac"/>
    <property type="match status" value="1"/>
</dbReference>
<dbReference type="GO" id="GO:0016740">
    <property type="term" value="F:transferase activity"/>
    <property type="evidence" value="ECO:0007669"/>
    <property type="project" value="UniProtKB-KW"/>
</dbReference>
<dbReference type="PANTHER" id="PTHR34382:SF7">
    <property type="entry name" value="PTS SYSTEM N,N'-DIACETYLCHITOBIOSE-SPECIFIC EIIA COMPONENT"/>
    <property type="match status" value="1"/>
</dbReference>
<accession>A0AA97H2P4</accession>
<dbReference type="Gene3D" id="1.20.58.80">
    <property type="entry name" value="Phosphotransferase system, lactose/cellobiose-type IIA subunit"/>
    <property type="match status" value="1"/>
</dbReference>
<evidence type="ECO:0000256" key="4">
    <source>
        <dbReference type="ARBA" id="ARBA00022683"/>
    </source>
</evidence>
<dbReference type="SUPFAM" id="SSF46973">
    <property type="entry name" value="Enzyme IIa from lactose specific PTS, IIa-lac"/>
    <property type="match status" value="1"/>
</dbReference>
<evidence type="ECO:0000256" key="6">
    <source>
        <dbReference type="PIRSR" id="PIRSR000699-2"/>
    </source>
</evidence>
<evidence type="ECO:0000256" key="1">
    <source>
        <dbReference type="ARBA" id="ARBA00022448"/>
    </source>
</evidence>
<dbReference type="AlphaFoldDB" id="A0AA97H2P4"/>
<protein>
    <submittedName>
        <fullName evidence="8">PTS lactose/cellobiose transporter subunit IIA</fullName>
    </submittedName>
</protein>
<dbReference type="GO" id="GO:0009401">
    <property type="term" value="P:phosphoenolpyruvate-dependent sugar phosphotransferase system"/>
    <property type="evidence" value="ECO:0007669"/>
    <property type="project" value="UniProtKB-KW"/>
</dbReference>
<feature type="binding site" evidence="6">
    <location>
        <position position="78"/>
    </location>
    <ligand>
        <name>Mg(2+)</name>
        <dbReference type="ChEBI" id="CHEBI:18420"/>
        <note>ligand shared between all trimeric partners</note>
    </ligand>
</feature>
<feature type="modified residue" description="Phosphohistidine; by HPr" evidence="7">
    <location>
        <position position="75"/>
    </location>
</feature>
<keyword evidence="6" id="KW-0460">Magnesium</keyword>
<dbReference type="PIRSF" id="PIRSF000699">
    <property type="entry name" value="PTS_IILac_III"/>
    <property type="match status" value="1"/>
</dbReference>
<keyword evidence="9" id="KW-1185">Reference proteome</keyword>
<reference evidence="9" key="2">
    <citation type="submission" date="2024-06" db="EMBL/GenBank/DDBJ databases">
        <title>Caproicibacterium argilliputei sp. nov, a novel caproic acid producing anaerobic bacterium isolated from pit mud.</title>
        <authorList>
            <person name="Zeng C."/>
        </authorList>
    </citation>
    <scope>NUCLEOTIDE SEQUENCE [LARGE SCALE GENOMIC DNA]</scope>
    <source>
        <strain evidence="9">ZCY20-5</strain>
    </source>
</reference>
<evidence type="ECO:0000313" key="8">
    <source>
        <dbReference type="EMBL" id="WOC32462.1"/>
    </source>
</evidence>
<dbReference type="GO" id="GO:0046872">
    <property type="term" value="F:metal ion binding"/>
    <property type="evidence" value="ECO:0007669"/>
    <property type="project" value="UniProtKB-KW"/>
</dbReference>
<evidence type="ECO:0000256" key="3">
    <source>
        <dbReference type="ARBA" id="ARBA00022679"/>
    </source>
</evidence>
<evidence type="ECO:0000256" key="2">
    <source>
        <dbReference type="ARBA" id="ARBA00022597"/>
    </source>
</evidence>
<dbReference type="KEGG" id="carl:PXC00_00930"/>
<keyword evidence="4" id="KW-0598">Phosphotransferase system</keyword>
<organism evidence="8 9">
    <name type="scientific">Caproicibacterium argilliputei</name>
    <dbReference type="NCBI Taxonomy" id="3030016"/>
    <lineage>
        <taxon>Bacteria</taxon>
        <taxon>Bacillati</taxon>
        <taxon>Bacillota</taxon>
        <taxon>Clostridia</taxon>
        <taxon>Eubacteriales</taxon>
        <taxon>Oscillospiraceae</taxon>
        <taxon>Caproicibacterium</taxon>
    </lineage>
</organism>
<dbReference type="EMBL" id="CP135996">
    <property type="protein sequence ID" value="WOC32462.1"/>
    <property type="molecule type" value="Genomic_DNA"/>
</dbReference>
<evidence type="ECO:0000256" key="5">
    <source>
        <dbReference type="PIRSR" id="PIRSR000699-1"/>
    </source>
</evidence>
<feature type="active site" description="Tele-phosphohistidine intermediate" evidence="5">
    <location>
        <position position="75"/>
    </location>
</feature>
<keyword evidence="2" id="KW-0762">Sugar transport</keyword>
<dbReference type="InterPro" id="IPR003188">
    <property type="entry name" value="PTS_IIA_lac/cel"/>
</dbReference>
<evidence type="ECO:0000256" key="7">
    <source>
        <dbReference type="PROSITE-ProRule" id="PRU00418"/>
    </source>
</evidence>
<reference evidence="9" key="3">
    <citation type="submission" date="2024-06" db="EMBL/GenBank/DDBJ databases">
        <authorList>
            <person name="Zeng C."/>
        </authorList>
    </citation>
    <scope>NUCLEOTIDE SEQUENCE [LARGE SCALE GENOMIC DNA]</scope>
    <source>
        <strain evidence="9">ZCY20-5</strain>
    </source>
</reference>
<keyword evidence="3" id="KW-0808">Transferase</keyword>
<comment type="cofactor">
    <cofactor evidence="6">
        <name>Mg(2+)</name>
        <dbReference type="ChEBI" id="CHEBI:18420"/>
    </cofactor>
    <text evidence="6">Binds 1 Mg(2+) ion per trimer.</text>
</comment>
<keyword evidence="1" id="KW-0813">Transport</keyword>
<sequence>MEIETMTMQLIVNSGDARSRAMEAIALAKKGEIGAAREKLEESRKFLTQAHQFQTDLIQEEADGNIKSVSLLTAHSQDHLMNAITVSDMAGEFVDLYEMIFHKKGAD</sequence>
<dbReference type="PANTHER" id="PTHR34382">
    <property type="entry name" value="PTS SYSTEM N,N'-DIACETYLCHITOBIOSE-SPECIFIC EIIA COMPONENT"/>
    <property type="match status" value="1"/>
</dbReference>
<dbReference type="RefSeq" id="WP_275844832.1">
    <property type="nucleotide sequence ID" value="NZ_CP135996.1"/>
</dbReference>
<dbReference type="InterPro" id="IPR036542">
    <property type="entry name" value="PTS_IIA_lac/cel_sf"/>
</dbReference>
<proteinExistence type="predicted"/>
<dbReference type="Proteomes" id="UP001300604">
    <property type="component" value="Chromosome"/>
</dbReference>
<name>A0AA97H2P4_9FIRM</name>
<dbReference type="PROSITE" id="PS51095">
    <property type="entry name" value="PTS_EIIA_TYPE_3"/>
    <property type="match status" value="1"/>
</dbReference>
<keyword evidence="6" id="KW-0479">Metal-binding</keyword>
<dbReference type="Pfam" id="PF02255">
    <property type="entry name" value="PTS_IIA"/>
    <property type="match status" value="1"/>
</dbReference>
<gene>
    <name evidence="8" type="ORF">PXC00_00930</name>
</gene>